<proteinExistence type="predicted"/>
<dbReference type="EMBL" id="KB445556">
    <property type="protein sequence ID" value="EMC95824.1"/>
    <property type="molecule type" value="Genomic_DNA"/>
</dbReference>
<dbReference type="KEGG" id="bcom:BAUCODRAFT_123113"/>
<keyword evidence="2" id="KW-1185">Reference proteome</keyword>
<dbReference type="Proteomes" id="UP000011761">
    <property type="component" value="Unassembled WGS sequence"/>
</dbReference>
<gene>
    <name evidence="1" type="ORF">BAUCODRAFT_123113</name>
</gene>
<name>M2N9M2_BAUPA</name>
<reference evidence="1 2" key="1">
    <citation type="journal article" date="2012" name="PLoS Pathog.">
        <title>Diverse lifestyles and strategies of plant pathogenesis encoded in the genomes of eighteen Dothideomycetes fungi.</title>
        <authorList>
            <person name="Ohm R.A."/>
            <person name="Feau N."/>
            <person name="Henrissat B."/>
            <person name="Schoch C.L."/>
            <person name="Horwitz B.A."/>
            <person name="Barry K.W."/>
            <person name="Condon B.J."/>
            <person name="Copeland A.C."/>
            <person name="Dhillon B."/>
            <person name="Glaser F."/>
            <person name="Hesse C.N."/>
            <person name="Kosti I."/>
            <person name="LaButti K."/>
            <person name="Lindquist E.A."/>
            <person name="Lucas S."/>
            <person name="Salamov A.A."/>
            <person name="Bradshaw R.E."/>
            <person name="Ciuffetti L."/>
            <person name="Hamelin R.C."/>
            <person name="Kema G.H.J."/>
            <person name="Lawrence C."/>
            <person name="Scott J.A."/>
            <person name="Spatafora J.W."/>
            <person name="Turgeon B.G."/>
            <person name="de Wit P.J.G.M."/>
            <person name="Zhong S."/>
            <person name="Goodwin S.B."/>
            <person name="Grigoriev I.V."/>
        </authorList>
    </citation>
    <scope>NUCLEOTIDE SEQUENCE [LARGE SCALE GENOMIC DNA]</scope>
    <source>
        <strain evidence="1 2">UAMH 10762</strain>
    </source>
</reference>
<evidence type="ECO:0000313" key="1">
    <source>
        <dbReference type="EMBL" id="EMC95824.1"/>
    </source>
</evidence>
<dbReference type="HOGENOM" id="CLU_3031992_0_0_1"/>
<organism evidence="1 2">
    <name type="scientific">Baudoinia panamericana (strain UAMH 10762)</name>
    <name type="common">Angels' share fungus</name>
    <name type="synonym">Baudoinia compniacensis (strain UAMH 10762)</name>
    <dbReference type="NCBI Taxonomy" id="717646"/>
    <lineage>
        <taxon>Eukaryota</taxon>
        <taxon>Fungi</taxon>
        <taxon>Dikarya</taxon>
        <taxon>Ascomycota</taxon>
        <taxon>Pezizomycotina</taxon>
        <taxon>Dothideomycetes</taxon>
        <taxon>Dothideomycetidae</taxon>
        <taxon>Mycosphaerellales</taxon>
        <taxon>Teratosphaeriaceae</taxon>
        <taxon>Baudoinia</taxon>
    </lineage>
</organism>
<dbReference type="RefSeq" id="XP_007677178.1">
    <property type="nucleotide sequence ID" value="XM_007678988.1"/>
</dbReference>
<dbReference type="GeneID" id="19107747"/>
<accession>M2N9M2</accession>
<sequence>MDRWCGKEALEMSTFTVIAVAKPARRISSEALTSLHVCCSFLRLLTNFLEFARGD</sequence>
<protein>
    <submittedName>
        <fullName evidence="1">Uncharacterized protein</fullName>
    </submittedName>
</protein>
<dbReference type="AlphaFoldDB" id="M2N9M2"/>
<evidence type="ECO:0000313" key="2">
    <source>
        <dbReference type="Proteomes" id="UP000011761"/>
    </source>
</evidence>